<protein>
    <submittedName>
        <fullName evidence="4">DUF4457 domain-containing protein</fullName>
    </submittedName>
</protein>
<dbReference type="STRING" id="70667.A0A183TMM3"/>
<name>A0A183TMM3_SCHSO</name>
<dbReference type="EMBL" id="UYSU01042989">
    <property type="protein sequence ID" value="VDM04107.1"/>
    <property type="molecule type" value="Genomic_DNA"/>
</dbReference>
<dbReference type="Gene3D" id="1.10.10.10">
    <property type="entry name" value="Winged helix-like DNA-binding domain superfamily/Winged helix DNA-binding domain"/>
    <property type="match status" value="1"/>
</dbReference>
<dbReference type="GO" id="GO:0060070">
    <property type="term" value="P:canonical Wnt signaling pathway"/>
    <property type="evidence" value="ECO:0007669"/>
    <property type="project" value="TreeGrafter"/>
</dbReference>
<dbReference type="InterPro" id="IPR015506">
    <property type="entry name" value="Dsh/Dvl-rel"/>
</dbReference>
<organism evidence="4">
    <name type="scientific">Schistocephalus solidus</name>
    <name type="common">Tapeworm</name>
    <dbReference type="NCBI Taxonomy" id="70667"/>
    <lineage>
        <taxon>Eukaryota</taxon>
        <taxon>Metazoa</taxon>
        <taxon>Spiralia</taxon>
        <taxon>Lophotrochozoa</taxon>
        <taxon>Platyhelminthes</taxon>
        <taxon>Cestoda</taxon>
        <taxon>Eucestoda</taxon>
        <taxon>Diphyllobothriidea</taxon>
        <taxon>Diphyllobothriidae</taxon>
        <taxon>Schistocephalus</taxon>
    </lineage>
</organism>
<accession>A0A183TMM3</accession>
<feature type="chain" id="PRO_5043141594" evidence="1">
    <location>
        <begin position="20"/>
        <end position="235"/>
    </location>
</feature>
<dbReference type="OrthoDB" id="10031689at2759"/>
<keyword evidence="3" id="KW-1185">Reference proteome</keyword>
<dbReference type="AlphaFoldDB" id="A0A183TMM3"/>
<gene>
    <name evidence="2" type="ORF">SSLN_LOCUS17721</name>
</gene>
<evidence type="ECO:0000313" key="3">
    <source>
        <dbReference type="Proteomes" id="UP000275846"/>
    </source>
</evidence>
<evidence type="ECO:0000256" key="1">
    <source>
        <dbReference type="SAM" id="SignalP"/>
    </source>
</evidence>
<dbReference type="GO" id="GO:0005829">
    <property type="term" value="C:cytosol"/>
    <property type="evidence" value="ECO:0007669"/>
    <property type="project" value="TreeGrafter"/>
</dbReference>
<feature type="signal peptide" evidence="1">
    <location>
        <begin position="1"/>
        <end position="19"/>
    </location>
</feature>
<dbReference type="PANTHER" id="PTHR10878:SF25">
    <property type="entry name" value="SEGMENT POLARITY PROTEIN DISHEVELLED"/>
    <property type="match status" value="1"/>
</dbReference>
<dbReference type="PANTHER" id="PTHR10878">
    <property type="entry name" value="SEGMENT POLARITY PROTEIN DISHEVELLED"/>
    <property type="match status" value="1"/>
</dbReference>
<sequence>MLSLHTVFFSCSPITLVVAKCWDPNPKGYFTLSRQEPVRPIDPRAWVLHTNAMTANDGRNVPGSSVMGIPTVSSGFPGGTQPSVSAGGGGGGGGAGTSLGGGLPILPEQLTLSTDMAIVVRAMLAPDSGLAIHDRTWLKITIPNAVIETIFLNGALLLDLTKWLGPRESAFWGLVCHCLPLDPLSEVINHLCYVVRFAWLTGHCLHQSRYVPGGRIGPDYSPLTTVSQSKKQATN</sequence>
<evidence type="ECO:0000313" key="2">
    <source>
        <dbReference type="EMBL" id="VDM04107.1"/>
    </source>
</evidence>
<evidence type="ECO:0000313" key="4">
    <source>
        <dbReference type="WBParaSite" id="SSLN_0001839501-mRNA-1"/>
    </source>
</evidence>
<reference evidence="4" key="1">
    <citation type="submission" date="2016-06" db="UniProtKB">
        <authorList>
            <consortium name="WormBaseParasite"/>
        </authorList>
    </citation>
    <scope>IDENTIFICATION</scope>
</reference>
<reference evidence="2 3" key="2">
    <citation type="submission" date="2018-11" db="EMBL/GenBank/DDBJ databases">
        <authorList>
            <consortium name="Pathogen Informatics"/>
        </authorList>
    </citation>
    <scope>NUCLEOTIDE SEQUENCE [LARGE SCALE GENOMIC DNA]</scope>
    <source>
        <strain evidence="2 3">NST_G2</strain>
    </source>
</reference>
<proteinExistence type="predicted"/>
<dbReference type="Proteomes" id="UP000275846">
    <property type="component" value="Unassembled WGS sequence"/>
</dbReference>
<dbReference type="PRINTS" id="PR01760">
    <property type="entry name" value="DISHEVELLED"/>
</dbReference>
<keyword evidence="1" id="KW-0732">Signal</keyword>
<dbReference type="InterPro" id="IPR036388">
    <property type="entry name" value="WH-like_DNA-bd_sf"/>
</dbReference>
<dbReference type="WBParaSite" id="SSLN_0001839501-mRNA-1">
    <property type="protein sequence ID" value="SSLN_0001839501-mRNA-1"/>
    <property type="gene ID" value="SSLN_0001839501"/>
</dbReference>
<dbReference type="InterPro" id="IPR008339">
    <property type="entry name" value="Dishevelled_fam"/>
</dbReference>